<comment type="caution">
    <text evidence="10">The sequence shown here is derived from an EMBL/GenBank/DDBJ whole genome shotgun (WGS) entry which is preliminary data.</text>
</comment>
<dbReference type="InterPro" id="IPR043472">
    <property type="entry name" value="Macro_dom-like"/>
</dbReference>
<evidence type="ECO:0000313" key="11">
    <source>
        <dbReference type="Proteomes" id="UP001230188"/>
    </source>
</evidence>
<dbReference type="GO" id="GO:0016798">
    <property type="term" value="F:hydrolase activity, acting on glycosyl bonds"/>
    <property type="evidence" value="ECO:0007669"/>
    <property type="project" value="UniProtKB-KW"/>
</dbReference>
<evidence type="ECO:0000256" key="3">
    <source>
        <dbReference type="ARBA" id="ARBA00022801"/>
    </source>
</evidence>
<dbReference type="SUPFAM" id="SSF52467">
    <property type="entry name" value="DHS-like NAD/FAD-binding domain"/>
    <property type="match status" value="1"/>
</dbReference>
<accession>A0AAD7XI54</accession>
<dbReference type="Gene3D" id="3.40.220.10">
    <property type="entry name" value="Leucine Aminopeptidase, subunit E, domain 1"/>
    <property type="match status" value="1"/>
</dbReference>
<dbReference type="AlphaFoldDB" id="A0AAD7XI54"/>
<dbReference type="Gene3D" id="3.40.50.1220">
    <property type="entry name" value="TPP-binding domain"/>
    <property type="match status" value="1"/>
</dbReference>
<evidence type="ECO:0000256" key="2">
    <source>
        <dbReference type="ARBA" id="ARBA00022723"/>
    </source>
</evidence>
<evidence type="ECO:0008006" key="12">
    <source>
        <dbReference type="Google" id="ProtNLM"/>
    </source>
</evidence>
<evidence type="ECO:0000256" key="6">
    <source>
        <dbReference type="ARBA" id="ARBA00023295"/>
    </source>
</evidence>
<evidence type="ECO:0000259" key="9">
    <source>
        <dbReference type="PROSITE" id="PS51154"/>
    </source>
</evidence>
<sequence>MAGEIVEVISSIVEENKKLRPAVSIAQEIQAESSEATKIKRLLALLGDVLIAHRSLSRHVLSRVDTVLDEHVPRRKGVTVAQLRNGDGRWVETRLCVWVGDLTELSVDGIVNAANDQGLGCFTPSHRCVDNVIHRAAGPRLRAECVERMRERPGGFGSLVAGSAPIVTRGYRLPARRVLHVTGPEVTGDPTPRDVASLARCYERCLDKALELGFRSIAFPCISTGVFGYPSDAAAKVAIATVRGWLDAHRNATLVVVLDVFAEADVRAYGSELFGDPPPRLIAAKWLADADAVLVCAGAGMSGNAGELVYTVPDDFRKYYPWLVEYGYSTAYECMGLIDDPRVPGTIKSSYLVAHAHNQRFRFQPNAGYAALLEQLRGKDYFVYTSNVDGCFERAGFDAERIYTPQGDWKYMQCSAPCTRDSFWLAEPVIQRVLPLVPNDVTDDASPKCPRCGRRALGNVRGGDWFTHAPHDGSQDRFLKWIYRQLGAGTSKLVILEVGVGFNTPTVTRIPMEQICREHPNAKLVRVNPQDYQVPRDLAHKALGLSYKWSPDVVATLFAPPPPMLFGSPSSLVAAKRPLPSPKKFNWRSALISLRGR</sequence>
<evidence type="ECO:0000313" key="10">
    <source>
        <dbReference type="EMBL" id="KAJ8599281.1"/>
    </source>
</evidence>
<dbReference type="Proteomes" id="UP001230188">
    <property type="component" value="Unassembled WGS sequence"/>
</dbReference>
<proteinExistence type="predicted"/>
<name>A0AAD7XI54_9STRA</name>
<protein>
    <recommendedName>
        <fullName evidence="12">Protein-ADP-ribose hydrolase</fullName>
    </recommendedName>
</protein>
<evidence type="ECO:0000256" key="7">
    <source>
        <dbReference type="PROSITE-ProRule" id="PRU00236"/>
    </source>
</evidence>
<organism evidence="10 11">
    <name type="scientific">Chrysophaeum taylorii</name>
    <dbReference type="NCBI Taxonomy" id="2483200"/>
    <lineage>
        <taxon>Eukaryota</taxon>
        <taxon>Sar</taxon>
        <taxon>Stramenopiles</taxon>
        <taxon>Ochrophyta</taxon>
        <taxon>Pelagophyceae</taxon>
        <taxon>Pelagomonadales</taxon>
        <taxon>Pelagomonadaceae</taxon>
        <taxon>Chrysophaeum</taxon>
    </lineage>
</organism>
<dbReference type="SUPFAM" id="SSF52949">
    <property type="entry name" value="Macro domain-like"/>
    <property type="match status" value="1"/>
</dbReference>
<feature type="domain" description="Macro" evidence="9">
    <location>
        <begin position="82"/>
        <end position="277"/>
    </location>
</feature>
<gene>
    <name evidence="10" type="ORF">CTAYLR_006769</name>
</gene>
<keyword evidence="3" id="KW-0378">Hydrolase</keyword>
<evidence type="ECO:0000256" key="5">
    <source>
        <dbReference type="ARBA" id="ARBA00023027"/>
    </source>
</evidence>
<dbReference type="InterPro" id="IPR029035">
    <property type="entry name" value="DHS-like_NAD/FAD-binding_dom"/>
</dbReference>
<dbReference type="PANTHER" id="PTHR11106:SF121">
    <property type="entry name" value="ADP-RIBOSE 1''-PHOSPHATE PHOSPHATASE"/>
    <property type="match status" value="1"/>
</dbReference>
<dbReference type="PROSITE" id="PS51154">
    <property type="entry name" value="MACRO"/>
    <property type="match status" value="1"/>
</dbReference>
<keyword evidence="6" id="KW-0326">Glycosidase</keyword>
<comment type="cofactor">
    <cofactor evidence="1">
        <name>Zn(2+)</name>
        <dbReference type="ChEBI" id="CHEBI:29105"/>
    </cofactor>
</comment>
<dbReference type="SMART" id="SM00506">
    <property type="entry name" value="A1pp"/>
    <property type="match status" value="1"/>
</dbReference>
<evidence type="ECO:0000259" key="8">
    <source>
        <dbReference type="PROSITE" id="PS50305"/>
    </source>
</evidence>
<dbReference type="InterPro" id="IPR002589">
    <property type="entry name" value="Macro_dom"/>
</dbReference>
<evidence type="ECO:0000256" key="4">
    <source>
        <dbReference type="ARBA" id="ARBA00022833"/>
    </source>
</evidence>
<keyword evidence="5" id="KW-0520">NAD</keyword>
<dbReference type="GO" id="GO:0046872">
    <property type="term" value="F:metal ion binding"/>
    <property type="evidence" value="ECO:0007669"/>
    <property type="project" value="UniProtKB-KW"/>
</dbReference>
<dbReference type="InterPro" id="IPR026590">
    <property type="entry name" value="Ssirtuin_cat_dom"/>
</dbReference>
<dbReference type="Pfam" id="PF01661">
    <property type="entry name" value="Macro"/>
    <property type="match status" value="1"/>
</dbReference>
<keyword evidence="11" id="KW-1185">Reference proteome</keyword>
<reference evidence="10" key="1">
    <citation type="submission" date="2023-01" db="EMBL/GenBank/DDBJ databases">
        <title>Metagenome sequencing of chrysophaentin producing Chrysophaeum taylorii.</title>
        <authorList>
            <person name="Davison J."/>
            <person name="Bewley C."/>
        </authorList>
    </citation>
    <scope>NUCLEOTIDE SEQUENCE</scope>
    <source>
        <strain evidence="10">NIES-1699</strain>
    </source>
</reference>
<feature type="domain" description="Deacetylase sirtuin-type" evidence="8">
    <location>
        <begin position="277"/>
        <end position="582"/>
    </location>
</feature>
<keyword evidence="2" id="KW-0479">Metal-binding</keyword>
<dbReference type="PROSITE" id="PS50305">
    <property type="entry name" value="SIRTUIN"/>
    <property type="match status" value="1"/>
</dbReference>
<dbReference type="EMBL" id="JAQMWT010000574">
    <property type="protein sequence ID" value="KAJ8599281.1"/>
    <property type="molecule type" value="Genomic_DNA"/>
</dbReference>
<comment type="caution">
    <text evidence="7">Lacks conserved residue(s) required for the propagation of feature annotation.</text>
</comment>
<dbReference type="PANTHER" id="PTHR11106">
    <property type="entry name" value="GANGLIOSIDE INDUCED DIFFERENTIATION ASSOCIATED PROTEIN 2-RELATED"/>
    <property type="match status" value="1"/>
</dbReference>
<evidence type="ECO:0000256" key="1">
    <source>
        <dbReference type="ARBA" id="ARBA00001947"/>
    </source>
</evidence>
<keyword evidence="4" id="KW-0862">Zinc</keyword>
<dbReference type="CDD" id="cd02908">
    <property type="entry name" value="Macro_OAADPr_deacetylase"/>
    <property type="match status" value="1"/>
</dbReference>